<keyword evidence="7" id="KW-0418">Kinase</keyword>
<dbReference type="Gene3D" id="1.20.1090.10">
    <property type="entry name" value="Dehydroquinate synthase-like - alpha domain"/>
    <property type="match status" value="1"/>
</dbReference>
<dbReference type="PANTHER" id="PTHR43622:SF7">
    <property type="entry name" value="3-DEHYDROQUINATE SYNTHASE, CHLOROPLASTIC"/>
    <property type="match status" value="1"/>
</dbReference>
<dbReference type="InterPro" id="IPR027417">
    <property type="entry name" value="P-loop_NTPase"/>
</dbReference>
<comment type="caution">
    <text evidence="7">Lacks conserved residue(s) required for the propagation of feature annotation.</text>
</comment>
<dbReference type="UniPathway" id="UPA00053">
    <property type="reaction ID" value="UER00088"/>
</dbReference>
<dbReference type="InterPro" id="IPR050071">
    <property type="entry name" value="Dehydroquinate_synthase"/>
</dbReference>
<feature type="binding site" evidence="7">
    <location>
        <position position="39"/>
    </location>
    <ligand>
        <name>substrate</name>
    </ligand>
</feature>
<feature type="binding site" evidence="7">
    <location>
        <position position="85"/>
    </location>
    <ligand>
        <name>substrate</name>
    </ligand>
</feature>
<keyword evidence="11" id="KW-1185">Reference proteome</keyword>
<dbReference type="GO" id="GO:0005737">
    <property type="term" value="C:cytoplasm"/>
    <property type="evidence" value="ECO:0007669"/>
    <property type="project" value="UniProtKB-SubCell"/>
</dbReference>
<evidence type="ECO:0000256" key="3">
    <source>
        <dbReference type="ARBA" id="ARBA00022605"/>
    </source>
</evidence>
<dbReference type="InterPro" id="IPR000623">
    <property type="entry name" value="Shikimate_kinase/TSH1"/>
</dbReference>
<dbReference type="GO" id="GO:0009073">
    <property type="term" value="P:aromatic amino acid family biosynthetic process"/>
    <property type="evidence" value="ECO:0007669"/>
    <property type="project" value="UniProtKB-KW"/>
</dbReference>
<keyword evidence="7" id="KW-0460">Magnesium</keyword>
<feature type="domain" description="3-dehydroquinate synthase C-terminal" evidence="9">
    <location>
        <begin position="322"/>
        <end position="410"/>
    </location>
</feature>
<reference evidence="10 11" key="1">
    <citation type="submission" date="2018-07" db="EMBL/GenBank/DDBJ databases">
        <title>High-quality-draft genome sequence of Gaiella occulta.</title>
        <authorList>
            <person name="Severino R."/>
            <person name="Froufe H.J.C."/>
            <person name="Rainey F.A."/>
            <person name="Barroso C."/>
            <person name="Albuquerque L."/>
            <person name="Lobo-Da-Cunha A."/>
            <person name="Da Costa M.S."/>
            <person name="Egas C."/>
        </authorList>
    </citation>
    <scope>NUCLEOTIDE SEQUENCE [LARGE SCALE GENOMIC DNA]</scope>
    <source>
        <strain evidence="10 11">F2-233</strain>
    </source>
</reference>
<comment type="function">
    <text evidence="7">Catalyzes the specific phosphorylation of the 3-hydroxyl group of shikimic acid using ATP as a cosubstrate.</text>
</comment>
<keyword evidence="7" id="KW-0547">Nucleotide-binding</keyword>
<name>A0A7M2YZV9_9ACTN</name>
<dbReference type="AlphaFoldDB" id="A0A7M2YZV9"/>
<dbReference type="Pfam" id="PF01202">
    <property type="entry name" value="SKI"/>
    <property type="match status" value="1"/>
</dbReference>
<reference evidence="11" key="2">
    <citation type="journal article" date="2019" name="MicrobiologyOpen">
        <title>High-quality draft genome sequence of Gaiella occulta isolated from a 150 meter deep mineral water borehole and comparison with the genome sequences of other deep-branching lineages of the phylum Actinobacteria.</title>
        <authorList>
            <person name="Severino R."/>
            <person name="Froufe H.J.C."/>
            <person name="Barroso C."/>
            <person name="Albuquerque L."/>
            <person name="Lobo-da-Cunha A."/>
            <person name="da Costa M.S."/>
            <person name="Egas C."/>
        </authorList>
    </citation>
    <scope>NUCLEOTIDE SEQUENCE [LARGE SCALE GENOMIC DNA]</scope>
    <source>
        <strain evidence="11">F2-233</strain>
    </source>
</reference>
<keyword evidence="7" id="KW-0067">ATP-binding</keyword>
<keyword evidence="7" id="KW-0808">Transferase</keyword>
<dbReference type="EMBL" id="QQZY01000002">
    <property type="protein sequence ID" value="RDI75053.1"/>
    <property type="molecule type" value="Genomic_DNA"/>
</dbReference>
<feature type="domain" description="3-dehydroquinate synthase N-terminal" evidence="8">
    <location>
        <begin position="212"/>
        <end position="318"/>
    </location>
</feature>
<dbReference type="Gene3D" id="3.40.50.300">
    <property type="entry name" value="P-loop containing nucleotide triphosphate hydrolases"/>
    <property type="match status" value="1"/>
</dbReference>
<dbReference type="InterPro" id="IPR031322">
    <property type="entry name" value="Shikimate/glucono_kinase"/>
</dbReference>
<feature type="binding site" evidence="7">
    <location>
        <begin position="17"/>
        <end position="22"/>
    </location>
    <ligand>
        <name>ATP</name>
        <dbReference type="ChEBI" id="CHEBI:30616"/>
    </ligand>
</feature>
<accession>A0A7M2YZV9</accession>
<evidence type="ECO:0000313" key="10">
    <source>
        <dbReference type="EMBL" id="RDI75053.1"/>
    </source>
</evidence>
<dbReference type="GO" id="GO:0004765">
    <property type="term" value="F:shikimate kinase activity"/>
    <property type="evidence" value="ECO:0007669"/>
    <property type="project" value="UniProtKB-UniRule"/>
</dbReference>
<dbReference type="PRINTS" id="PR01100">
    <property type="entry name" value="SHIKIMTKNASE"/>
</dbReference>
<dbReference type="SUPFAM" id="SSF52540">
    <property type="entry name" value="P-loop containing nucleoside triphosphate hydrolases"/>
    <property type="match status" value="1"/>
</dbReference>
<keyword evidence="5 7" id="KW-0057">Aromatic amino acid biosynthesis</keyword>
<proteinExistence type="inferred from homology"/>
<dbReference type="GO" id="GO:0009423">
    <property type="term" value="P:chorismate biosynthetic process"/>
    <property type="evidence" value="ECO:0007669"/>
    <property type="project" value="UniProtKB-UniRule"/>
</dbReference>
<comment type="similarity">
    <text evidence="7">Belongs to the shikimate kinase family.</text>
</comment>
<evidence type="ECO:0000256" key="5">
    <source>
        <dbReference type="ARBA" id="ARBA00023141"/>
    </source>
</evidence>
<gene>
    <name evidence="7" type="primary">aroK</name>
    <name evidence="10" type="ORF">Gocc_0851</name>
</gene>
<comment type="pathway">
    <text evidence="7">Metabolic intermediate biosynthesis; chorismate biosynthesis; chorismate from D-erythrose 4-phosphate and phosphoenolpyruvate: step 5/7.</text>
</comment>
<keyword evidence="4" id="KW-0520">NAD</keyword>
<dbReference type="Proteomes" id="UP000254134">
    <property type="component" value="Unassembled WGS sequence"/>
</dbReference>
<sequence>MAANALGRHLALAGFMGAGKTTLGERVAQRLRRPFIDLDREIERRTGSTVADLFARGESAFRAVEEEVAADVLAAAEPAVVALGGGAVLSEATRRRLRERAFTVLLEIEPDVAWQRVRDAGRPLAQREEAFRALLDERQPVYDAAAQGRARDLDGIVLAAAGVHVQIGALDLLAELVPGAAPVEIVADANVAGIHGVTAQLALGDRDVATHEVPPGEAAKAIAVLERLWRALRIGRDGTILALGGGCTTDLAGFAAATYMRGVAWVAVPTTLVGQVDAAIGGKTAVDLPGGKNLVGAFHWPTRVVIDAGVLETLPAAERANGMAEVVKTGLLAGEPFWELPEHELVRRCAAYKAAVCLADPHDRGPRTVLNLGHTFAHALEAAAGYELPHGRAVALGLVAALRLSGNDEALAVVSRELAPEPVRVDRDAAWAALARDKKARGRSPRLVLLERSGEPRFGVEVPVAEVRAALDDLIVD</sequence>
<comment type="caution">
    <text evidence="10">The sequence shown here is derived from an EMBL/GenBank/DDBJ whole genome shotgun (WGS) entry which is preliminary data.</text>
</comment>
<protein>
    <recommendedName>
        <fullName evidence="7">Shikimate kinase</fullName>
        <shortName evidence="7">SK</shortName>
        <ecNumber evidence="7">2.7.1.71</ecNumber>
    </recommendedName>
</protein>
<dbReference type="GO" id="GO:0003856">
    <property type="term" value="F:3-dehydroquinate synthase activity"/>
    <property type="evidence" value="ECO:0007669"/>
    <property type="project" value="TreeGrafter"/>
</dbReference>
<dbReference type="SUPFAM" id="SSF56796">
    <property type="entry name" value="Dehydroquinate synthase-like"/>
    <property type="match status" value="1"/>
</dbReference>
<feature type="binding site" evidence="7">
    <location>
        <position position="122"/>
    </location>
    <ligand>
        <name>ATP</name>
        <dbReference type="ChEBI" id="CHEBI:30616"/>
    </ligand>
</feature>
<evidence type="ECO:0000256" key="1">
    <source>
        <dbReference type="ARBA" id="ARBA00001911"/>
    </source>
</evidence>
<comment type="catalytic activity">
    <reaction evidence="7">
        <text>shikimate + ATP = 3-phosphoshikimate + ADP + H(+)</text>
        <dbReference type="Rhea" id="RHEA:13121"/>
        <dbReference type="ChEBI" id="CHEBI:15378"/>
        <dbReference type="ChEBI" id="CHEBI:30616"/>
        <dbReference type="ChEBI" id="CHEBI:36208"/>
        <dbReference type="ChEBI" id="CHEBI:145989"/>
        <dbReference type="ChEBI" id="CHEBI:456216"/>
        <dbReference type="EC" id="2.7.1.71"/>
    </reaction>
</comment>
<dbReference type="Pfam" id="PF24621">
    <property type="entry name" value="DHQS_C"/>
    <property type="match status" value="1"/>
</dbReference>
<evidence type="ECO:0000313" key="11">
    <source>
        <dbReference type="Proteomes" id="UP000254134"/>
    </source>
</evidence>
<evidence type="ECO:0000259" key="9">
    <source>
        <dbReference type="Pfam" id="PF24621"/>
    </source>
</evidence>
<keyword evidence="6" id="KW-0456">Lyase</keyword>
<keyword evidence="2 7" id="KW-0963">Cytoplasm</keyword>
<feature type="binding site" evidence="7">
    <location>
        <position position="62"/>
    </location>
    <ligand>
        <name>substrate</name>
    </ligand>
</feature>
<organism evidence="10 11">
    <name type="scientific">Gaiella occulta</name>
    <dbReference type="NCBI Taxonomy" id="1002870"/>
    <lineage>
        <taxon>Bacteria</taxon>
        <taxon>Bacillati</taxon>
        <taxon>Actinomycetota</taxon>
        <taxon>Thermoleophilia</taxon>
        <taxon>Gaiellales</taxon>
        <taxon>Gaiellaceae</taxon>
        <taxon>Gaiella</taxon>
    </lineage>
</organism>
<dbReference type="InterPro" id="IPR030960">
    <property type="entry name" value="DHQS/DOIS_N"/>
</dbReference>
<evidence type="ECO:0000256" key="6">
    <source>
        <dbReference type="ARBA" id="ARBA00023239"/>
    </source>
</evidence>
<dbReference type="EC" id="2.7.1.71" evidence="7"/>
<evidence type="ECO:0000256" key="4">
    <source>
        <dbReference type="ARBA" id="ARBA00023027"/>
    </source>
</evidence>
<dbReference type="RefSeq" id="WP_181813356.1">
    <property type="nucleotide sequence ID" value="NZ_QQZY01000002.1"/>
</dbReference>
<keyword evidence="7" id="KW-0479">Metal-binding</keyword>
<dbReference type="GO" id="GO:0005524">
    <property type="term" value="F:ATP binding"/>
    <property type="evidence" value="ECO:0007669"/>
    <property type="project" value="UniProtKB-UniRule"/>
</dbReference>
<dbReference type="CDD" id="cd00464">
    <property type="entry name" value="SK"/>
    <property type="match status" value="1"/>
</dbReference>
<comment type="cofactor">
    <cofactor evidence="7">
        <name>Mg(2+)</name>
        <dbReference type="ChEBI" id="CHEBI:18420"/>
    </cofactor>
    <text evidence="7">Binds 1 Mg(2+) ion per subunit.</text>
</comment>
<dbReference type="InterPro" id="IPR056179">
    <property type="entry name" value="DHQS_C"/>
</dbReference>
<evidence type="ECO:0000259" key="8">
    <source>
        <dbReference type="Pfam" id="PF01761"/>
    </source>
</evidence>
<dbReference type="PANTHER" id="PTHR43622">
    <property type="entry name" value="3-DEHYDROQUINATE SYNTHASE"/>
    <property type="match status" value="1"/>
</dbReference>
<keyword evidence="3 7" id="KW-0028">Amino-acid biosynthesis</keyword>
<dbReference type="CDD" id="cd08195">
    <property type="entry name" value="DHQS"/>
    <property type="match status" value="1"/>
</dbReference>
<comment type="cofactor">
    <cofactor evidence="1">
        <name>NAD(+)</name>
        <dbReference type="ChEBI" id="CHEBI:57540"/>
    </cofactor>
</comment>
<comment type="subcellular location">
    <subcellularLocation>
        <location evidence="7">Cytoplasm</location>
    </subcellularLocation>
</comment>
<dbReference type="Gene3D" id="3.40.50.1970">
    <property type="match status" value="1"/>
</dbReference>
<comment type="subunit">
    <text evidence="7">Monomer.</text>
</comment>
<dbReference type="GO" id="GO:0000287">
    <property type="term" value="F:magnesium ion binding"/>
    <property type="evidence" value="ECO:0007669"/>
    <property type="project" value="UniProtKB-UniRule"/>
</dbReference>
<feature type="binding site" evidence="7">
    <location>
        <position position="138"/>
    </location>
    <ligand>
        <name>substrate</name>
    </ligand>
</feature>
<dbReference type="GO" id="GO:0008652">
    <property type="term" value="P:amino acid biosynthetic process"/>
    <property type="evidence" value="ECO:0007669"/>
    <property type="project" value="UniProtKB-KW"/>
</dbReference>
<dbReference type="HAMAP" id="MF_00109">
    <property type="entry name" value="Shikimate_kinase"/>
    <property type="match status" value="1"/>
</dbReference>
<evidence type="ECO:0000256" key="7">
    <source>
        <dbReference type="HAMAP-Rule" id="MF_00109"/>
    </source>
</evidence>
<dbReference type="Pfam" id="PF01761">
    <property type="entry name" value="DHQ_synthase"/>
    <property type="match status" value="1"/>
</dbReference>
<feature type="binding site" evidence="7">
    <location>
        <position position="21"/>
    </location>
    <ligand>
        <name>Mg(2+)</name>
        <dbReference type="ChEBI" id="CHEBI:18420"/>
    </ligand>
</feature>
<evidence type="ECO:0000256" key="2">
    <source>
        <dbReference type="ARBA" id="ARBA00022490"/>
    </source>
</evidence>